<dbReference type="PANTHER" id="PTHR11873:SF2">
    <property type="entry name" value="RETINOL-BINDING PROTEIN 4"/>
    <property type="match status" value="1"/>
</dbReference>
<feature type="signal peptide" evidence="14">
    <location>
        <begin position="1"/>
        <end position="44"/>
    </location>
</feature>
<evidence type="ECO:0000256" key="2">
    <source>
        <dbReference type="ARBA" id="ARBA00006889"/>
    </source>
</evidence>
<dbReference type="PROSITE" id="PS00213">
    <property type="entry name" value="LIPOCALIN"/>
    <property type="match status" value="1"/>
</dbReference>
<dbReference type="GO" id="GO:0005615">
    <property type="term" value="C:extracellular space"/>
    <property type="evidence" value="ECO:0007669"/>
    <property type="project" value="UniProtKB-ARBA"/>
</dbReference>
<dbReference type="InterPro" id="IPR022271">
    <property type="entry name" value="Lipocalin_ApoD"/>
</dbReference>
<evidence type="ECO:0000256" key="12">
    <source>
        <dbReference type="PIRSR" id="PIRSR036893-51"/>
    </source>
</evidence>
<dbReference type="GO" id="GO:0019841">
    <property type="term" value="F:retinol binding"/>
    <property type="evidence" value="ECO:0007669"/>
    <property type="project" value="UniProtKB-KW"/>
</dbReference>
<gene>
    <name evidence="16" type="ORF">LTLLF_101135</name>
</gene>
<dbReference type="EMBL" id="JAATJU010000100">
    <property type="protein sequence ID" value="KAH0521326.1"/>
    <property type="molecule type" value="Genomic_DNA"/>
</dbReference>
<feature type="domain" description="Lipocalin/cytosolic fatty-acid binding" evidence="15">
    <location>
        <begin position="65"/>
        <end position="188"/>
    </location>
</feature>
<dbReference type="SUPFAM" id="SSF50814">
    <property type="entry name" value="Lipocalins"/>
    <property type="match status" value="1"/>
</dbReference>
<keyword evidence="6" id="KW-0845">Vitamin A</keyword>
<dbReference type="PRINTS" id="PR01174">
    <property type="entry name" value="RETINOLBNDNG"/>
</dbReference>
<evidence type="ECO:0000256" key="14">
    <source>
        <dbReference type="SAM" id="SignalP"/>
    </source>
</evidence>
<comment type="similarity">
    <text evidence="2 13">Belongs to the calycin superfamily. Lipocalin family.</text>
</comment>
<evidence type="ECO:0000256" key="11">
    <source>
        <dbReference type="ARBA" id="ARBA00046762"/>
    </source>
</evidence>
<evidence type="ECO:0000256" key="8">
    <source>
        <dbReference type="ARBA" id="ARBA00023157"/>
    </source>
</evidence>
<dbReference type="PIRSF" id="PIRSF500204">
    <property type="entry name" value="RBP_purpurin"/>
    <property type="match status" value="1"/>
</dbReference>
<dbReference type="CDD" id="cd00743">
    <property type="entry name" value="lipocalin_RBP_like"/>
    <property type="match status" value="1"/>
</dbReference>
<evidence type="ECO:0000259" key="15">
    <source>
        <dbReference type="Pfam" id="PF00061"/>
    </source>
</evidence>
<dbReference type="PIRSF" id="PIRSF036893">
    <property type="entry name" value="Lipocalin_ApoD"/>
    <property type="match status" value="1"/>
</dbReference>
<protein>
    <recommendedName>
        <fullName evidence="3">Retinol-binding protein 4</fullName>
    </recommendedName>
    <alternativeName>
        <fullName evidence="9">Plasma retinol-binding protein</fullName>
    </alternativeName>
</protein>
<dbReference type="AlphaFoldDB" id="A0A8J6H284"/>
<dbReference type="FunFam" id="2.40.128.20:FF:000004">
    <property type="entry name" value="Retinol-binding protein 4"/>
    <property type="match status" value="1"/>
</dbReference>
<evidence type="ECO:0000256" key="6">
    <source>
        <dbReference type="ARBA" id="ARBA00022893"/>
    </source>
</evidence>
<dbReference type="GO" id="GO:0016918">
    <property type="term" value="F:retinal binding"/>
    <property type="evidence" value="ECO:0007669"/>
    <property type="project" value="UniProtKB-KW"/>
</dbReference>
<reference evidence="16" key="1">
    <citation type="submission" date="2020-03" db="EMBL/GenBank/DDBJ databases">
        <title>Studies in the Genomics of Life Span.</title>
        <authorList>
            <person name="Glass D."/>
        </authorList>
    </citation>
    <scope>NUCLEOTIDE SEQUENCE</scope>
    <source>
        <strain evidence="16">LTLLF</strain>
        <tissue evidence="16">Muscle</tissue>
    </source>
</reference>
<dbReference type="PANTHER" id="PTHR11873">
    <property type="entry name" value="RETINOL-BINDING PROTEIN 4"/>
    <property type="match status" value="1"/>
</dbReference>
<evidence type="ECO:0000256" key="10">
    <source>
        <dbReference type="ARBA" id="ARBA00045232"/>
    </source>
</evidence>
<keyword evidence="7" id="KW-0683">Retinol-binding</keyword>
<keyword evidence="14" id="KW-0732">Signal</keyword>
<dbReference type="InterPro" id="IPR000566">
    <property type="entry name" value="Lipocln_cytosolic_FA-bd_dom"/>
</dbReference>
<accession>A0A8J6H284</accession>
<evidence type="ECO:0000256" key="7">
    <source>
        <dbReference type="ARBA" id="ARBA00023072"/>
    </source>
</evidence>
<feature type="chain" id="PRO_5035248167" description="Retinol-binding protein 4" evidence="14">
    <location>
        <begin position="45"/>
        <end position="299"/>
    </location>
</feature>
<dbReference type="InterPro" id="IPR002449">
    <property type="entry name" value="Retinol-bd/Purpurin"/>
</dbReference>
<name>A0A8J6H284_MICOH</name>
<comment type="subcellular location">
    <subcellularLocation>
        <location evidence="1">Secreted</location>
    </subcellularLocation>
</comment>
<evidence type="ECO:0000256" key="3">
    <source>
        <dbReference type="ARBA" id="ARBA00017586"/>
    </source>
</evidence>
<dbReference type="InterPro" id="IPR012674">
    <property type="entry name" value="Calycin"/>
</dbReference>
<evidence type="ECO:0000256" key="1">
    <source>
        <dbReference type="ARBA" id="ARBA00004613"/>
    </source>
</evidence>
<keyword evidence="4" id="KW-0813">Transport</keyword>
<dbReference type="GO" id="GO:0034632">
    <property type="term" value="F:retinol transmembrane transporter activity"/>
    <property type="evidence" value="ECO:0007669"/>
    <property type="project" value="InterPro"/>
</dbReference>
<dbReference type="Gene3D" id="2.40.128.20">
    <property type="match status" value="1"/>
</dbReference>
<feature type="binding site" evidence="12">
    <location>
        <position position="142"/>
    </location>
    <ligand>
        <name>substrate</name>
    </ligand>
</feature>
<evidence type="ECO:0000256" key="5">
    <source>
        <dbReference type="ARBA" id="ARBA00022525"/>
    </source>
</evidence>
<evidence type="ECO:0000313" key="16">
    <source>
        <dbReference type="EMBL" id="KAH0521326.1"/>
    </source>
</evidence>
<sequence length="299" mass="33571">MGRPTARSSCLAVTRALVPQGGLLSEMEWVWALVLLAALGGSSAERDCRVSSFRVKENFDNARFSGLWYAIAKKDPEGLFLQDNIIAEFSVDEKGHMSATAKGRVRILSNWEVCADMVGTFTDTEDPAKFKMKYWGVASFLQRGNDDHWIIDTDYDTFALQYSCRLLNLDGTCADSYSFVFSRDPNGLTPETRRLVRQRQEELCLERQYRWIEHNGPIDFSSFKQLRTLSPFLVVFLRICASPRSQSQSAHGSGLLLQTSGAAHRTLHELLMLACQALPDLALESHWHPSMGTRAAPLS</sequence>
<keyword evidence="8" id="KW-1015">Disulfide bond</keyword>
<dbReference type="Proteomes" id="UP000710432">
    <property type="component" value="Unassembled WGS sequence"/>
</dbReference>
<comment type="caution">
    <text evidence="16">The sequence shown here is derived from an EMBL/GenBank/DDBJ whole genome shotgun (WGS) entry which is preliminary data.</text>
</comment>
<comment type="function">
    <text evidence="10">Retinol-binding protein that mediates retinol transport in blood plasma. Delivers retinol from the liver stores to the peripheral tissues. Transfers the bound all-trans retinol to STRA6, that then facilitates retinol transport across the cell membrane.</text>
</comment>
<keyword evidence="5" id="KW-0964">Secreted</keyword>
<dbReference type="Pfam" id="PF00061">
    <property type="entry name" value="Lipocalin"/>
    <property type="match status" value="1"/>
</dbReference>
<comment type="subunit">
    <text evidence="11">Interacts with TTR. Interaction with TTR prevents its loss by filtration through the kidney glomeruli. Interacts with STRA6.</text>
</comment>
<dbReference type="InterPro" id="IPR022272">
    <property type="entry name" value="Lipocalin_CS"/>
</dbReference>
<evidence type="ECO:0000256" key="9">
    <source>
        <dbReference type="ARBA" id="ARBA00029603"/>
    </source>
</evidence>
<evidence type="ECO:0000313" key="17">
    <source>
        <dbReference type="Proteomes" id="UP000710432"/>
    </source>
</evidence>
<evidence type="ECO:0000256" key="4">
    <source>
        <dbReference type="ARBA" id="ARBA00022448"/>
    </source>
</evidence>
<evidence type="ECO:0000256" key="13">
    <source>
        <dbReference type="RuleBase" id="RU003695"/>
    </source>
</evidence>
<proteinExistence type="inferred from homology"/>
<organism evidence="16 17">
    <name type="scientific">Microtus ochrogaster</name>
    <name type="common">Prairie vole</name>
    <dbReference type="NCBI Taxonomy" id="79684"/>
    <lineage>
        <taxon>Eukaryota</taxon>
        <taxon>Metazoa</taxon>
        <taxon>Chordata</taxon>
        <taxon>Craniata</taxon>
        <taxon>Vertebrata</taxon>
        <taxon>Euteleostomi</taxon>
        <taxon>Mammalia</taxon>
        <taxon>Eutheria</taxon>
        <taxon>Euarchontoglires</taxon>
        <taxon>Glires</taxon>
        <taxon>Rodentia</taxon>
        <taxon>Myomorpha</taxon>
        <taxon>Muroidea</taxon>
        <taxon>Cricetidae</taxon>
        <taxon>Arvicolinae</taxon>
        <taxon>Microtus</taxon>
    </lineage>
</organism>